<dbReference type="GO" id="GO:0009279">
    <property type="term" value="C:cell outer membrane"/>
    <property type="evidence" value="ECO:0007669"/>
    <property type="project" value="UniProtKB-SubCell"/>
</dbReference>
<keyword evidence="7" id="KW-0653">Protein transport</keyword>
<feature type="domain" description="NolW-like" evidence="13">
    <location>
        <begin position="256"/>
        <end position="323"/>
    </location>
</feature>
<name>A0A917CL21_9GAMM</name>
<evidence type="ECO:0000256" key="3">
    <source>
        <dbReference type="ARBA" id="ARBA00022448"/>
    </source>
</evidence>
<dbReference type="PRINTS" id="PR01032">
    <property type="entry name" value="PHAGEIV"/>
</dbReference>
<comment type="similarity">
    <text evidence="2">Belongs to the bacterial secretin family. GSP D subfamily.</text>
</comment>
<evidence type="ECO:0000313" key="16">
    <source>
        <dbReference type="Proteomes" id="UP000605253"/>
    </source>
</evidence>
<evidence type="ECO:0000256" key="9">
    <source>
        <dbReference type="ARBA" id="ARBA00023237"/>
    </source>
</evidence>
<proteinExistence type="inferred from homology"/>
<keyword evidence="8" id="KW-0472">Membrane</keyword>
<dbReference type="InterPro" id="IPR005644">
    <property type="entry name" value="NolW-like"/>
</dbReference>
<feature type="region of interest" description="Disordered" evidence="11">
    <location>
        <begin position="354"/>
        <end position="401"/>
    </location>
</feature>
<dbReference type="PANTHER" id="PTHR30332:SF25">
    <property type="entry name" value="SECRETIN XPSD"/>
    <property type="match status" value="1"/>
</dbReference>
<dbReference type="RefSeq" id="WP_188364775.1">
    <property type="nucleotide sequence ID" value="NZ_BAABJF010000015.1"/>
</dbReference>
<dbReference type="InterPro" id="IPR038591">
    <property type="entry name" value="NolW-like_sf"/>
</dbReference>
<dbReference type="InterPro" id="IPR013356">
    <property type="entry name" value="T2SS_GspD"/>
</dbReference>
<evidence type="ECO:0000256" key="8">
    <source>
        <dbReference type="ARBA" id="ARBA00023136"/>
    </source>
</evidence>
<evidence type="ECO:0000256" key="5">
    <source>
        <dbReference type="ARBA" id="ARBA00022692"/>
    </source>
</evidence>
<organism evidence="15 16">
    <name type="scientific">Marinicella pacifica</name>
    <dbReference type="NCBI Taxonomy" id="1171543"/>
    <lineage>
        <taxon>Bacteria</taxon>
        <taxon>Pseudomonadati</taxon>
        <taxon>Pseudomonadota</taxon>
        <taxon>Gammaproteobacteria</taxon>
        <taxon>Lysobacterales</taxon>
        <taxon>Marinicellaceae</taxon>
        <taxon>Marinicella</taxon>
    </lineage>
</organism>
<dbReference type="GO" id="GO:0015628">
    <property type="term" value="P:protein secretion by the type II secretion system"/>
    <property type="evidence" value="ECO:0007669"/>
    <property type="project" value="InterPro"/>
</dbReference>
<dbReference type="GO" id="GO:0015627">
    <property type="term" value="C:type II protein secretion system complex"/>
    <property type="evidence" value="ECO:0007669"/>
    <property type="project" value="InterPro"/>
</dbReference>
<feature type="compositionally biased region" description="Polar residues" evidence="11">
    <location>
        <begin position="377"/>
        <end position="393"/>
    </location>
</feature>
<dbReference type="PANTHER" id="PTHR30332">
    <property type="entry name" value="PROBABLE GENERAL SECRETION PATHWAY PROTEIN D"/>
    <property type="match status" value="1"/>
</dbReference>
<comment type="caution">
    <text evidence="15">The sequence shown here is derived from an EMBL/GenBank/DDBJ whole genome shotgun (WGS) entry which is preliminary data.</text>
</comment>
<dbReference type="AlphaFoldDB" id="A0A917CL21"/>
<evidence type="ECO:0000313" key="15">
    <source>
        <dbReference type="EMBL" id="GGF92155.1"/>
    </source>
</evidence>
<dbReference type="Gene3D" id="3.55.50.30">
    <property type="match status" value="1"/>
</dbReference>
<keyword evidence="5" id="KW-0812">Transmembrane</keyword>
<keyword evidence="4" id="KW-1134">Transmembrane beta strand</keyword>
<accession>A0A917CL21</accession>
<dbReference type="PRINTS" id="PR00811">
    <property type="entry name" value="BCTERIALGSPD"/>
</dbReference>
<evidence type="ECO:0000256" key="6">
    <source>
        <dbReference type="ARBA" id="ARBA00022729"/>
    </source>
</evidence>
<keyword evidence="16" id="KW-1185">Reference proteome</keyword>
<comment type="subcellular location">
    <subcellularLocation>
        <location evidence="1 10">Cell outer membrane</location>
    </subcellularLocation>
</comment>
<dbReference type="Gene3D" id="3.30.1370.120">
    <property type="match status" value="3"/>
</dbReference>
<evidence type="ECO:0000256" key="2">
    <source>
        <dbReference type="ARBA" id="ARBA00006980"/>
    </source>
</evidence>
<evidence type="ECO:0000256" key="11">
    <source>
        <dbReference type="SAM" id="MobiDB-lite"/>
    </source>
</evidence>
<dbReference type="EMBL" id="BMEO01000004">
    <property type="protein sequence ID" value="GGF92155.1"/>
    <property type="molecule type" value="Genomic_DNA"/>
</dbReference>
<keyword evidence="6" id="KW-0732">Signal</keyword>
<dbReference type="NCBIfam" id="TIGR02517">
    <property type="entry name" value="type_II_gspD"/>
    <property type="match status" value="1"/>
</dbReference>
<dbReference type="Proteomes" id="UP000605253">
    <property type="component" value="Unassembled WGS sequence"/>
</dbReference>
<evidence type="ECO:0000256" key="1">
    <source>
        <dbReference type="ARBA" id="ARBA00004442"/>
    </source>
</evidence>
<feature type="domain" description="GspD-like N0" evidence="14">
    <location>
        <begin position="95"/>
        <end position="160"/>
    </location>
</feature>
<evidence type="ECO:0000259" key="12">
    <source>
        <dbReference type="Pfam" id="PF00263"/>
    </source>
</evidence>
<keyword evidence="3 10" id="KW-0813">Transport</keyword>
<evidence type="ECO:0000259" key="13">
    <source>
        <dbReference type="Pfam" id="PF03958"/>
    </source>
</evidence>
<reference evidence="15" key="2">
    <citation type="submission" date="2020-09" db="EMBL/GenBank/DDBJ databases">
        <authorList>
            <person name="Sun Q."/>
            <person name="Zhou Y."/>
        </authorList>
    </citation>
    <scope>NUCLEOTIDE SEQUENCE</scope>
    <source>
        <strain evidence="15">CGMCC 1.12181</strain>
    </source>
</reference>
<dbReference type="InterPro" id="IPR050810">
    <property type="entry name" value="Bact_Secretion_Sys_Channel"/>
</dbReference>
<keyword evidence="9" id="KW-0998">Cell outer membrane</keyword>
<dbReference type="InterPro" id="IPR049371">
    <property type="entry name" value="GspD-like_N0"/>
</dbReference>
<dbReference type="Pfam" id="PF00263">
    <property type="entry name" value="Secretin"/>
    <property type="match status" value="1"/>
</dbReference>
<evidence type="ECO:0000256" key="4">
    <source>
        <dbReference type="ARBA" id="ARBA00022452"/>
    </source>
</evidence>
<feature type="compositionally biased region" description="Polar residues" evidence="11">
    <location>
        <begin position="711"/>
        <end position="730"/>
    </location>
</feature>
<feature type="domain" description="NolW-like" evidence="13">
    <location>
        <begin position="332"/>
        <end position="437"/>
    </location>
</feature>
<evidence type="ECO:0000259" key="14">
    <source>
        <dbReference type="Pfam" id="PF21305"/>
    </source>
</evidence>
<evidence type="ECO:0000256" key="7">
    <source>
        <dbReference type="ARBA" id="ARBA00022927"/>
    </source>
</evidence>
<sequence>MKIYPITKLSLIFVLIYLGGCASQPRDLSGELEQPNYLKGMDSTAYSGEVFKEDSDTTPEKTGNEMYPGSGEFINYDATRSSAPSVSQKGEITFNFEGESLQAVVHFILGEILKENYVIAPGVNGKVTFATARPVSRKQILPILEMMLSWNNAALVRNDDRYHVLPQKEAIKGLLTPQLEQAISSQGYQVMAVPLDYIAPTEMEKILEPYAQEGAIVKADNARNMLFLAGNYAELNNYLKTIKIFDVDWLAGMSTGIFYLERVDAADIIVELEALFGEGAENPLAGMFRFLPLERLNAVMVITPQEDYLSKAEKWIKRLDRADADGASNLYVYSVKNIKADDLAGYLNDVFGGSGGRSTSRKASGGSVTPGQEGREVSSSGAANTPTSVRRSSSGGGDNDIHISAIEDSNQLLIKAGVSDYEKILSAIKRLDIEPLQVLVELKIIEVSLDDQISHGMQLFFGEEANTGPVSGPENKSWPYDFGTIGSTLNSGGAYYRFVGTSAEAILDMKESSGRVALLSSPSMLVLNNKNATINVGDQIPITNVGSLGNTGNNTGTITNTRYIQTGVQVDITPRVNPGGLVYMEINQDVSAPGTPSSEGGQPPISTRALTTEIAVQSGNTIVMGGLIQDNDIYNRSGVPLLSRIPLVGNLFGSKSNTTKRTELMLLITPTVIENPEQARLVTEEYAKKFKGLQPIKPMTTTATRGKYDTENNQSEKPLETEQNTQGDQP</sequence>
<reference evidence="15" key="1">
    <citation type="journal article" date="2014" name="Int. J. Syst. Evol. Microbiol.">
        <title>Complete genome sequence of Corynebacterium casei LMG S-19264T (=DSM 44701T), isolated from a smear-ripened cheese.</title>
        <authorList>
            <consortium name="US DOE Joint Genome Institute (JGI-PGF)"/>
            <person name="Walter F."/>
            <person name="Albersmeier A."/>
            <person name="Kalinowski J."/>
            <person name="Ruckert C."/>
        </authorList>
    </citation>
    <scope>NUCLEOTIDE SEQUENCE</scope>
    <source>
        <strain evidence="15">CGMCC 1.12181</strain>
    </source>
</reference>
<gene>
    <name evidence="15" type="ORF">GCM10011365_11720</name>
</gene>
<feature type="domain" description="Type II/III secretion system secretin-like" evidence="12">
    <location>
        <begin position="511"/>
        <end position="674"/>
    </location>
</feature>
<evidence type="ECO:0000256" key="10">
    <source>
        <dbReference type="RuleBase" id="RU004004"/>
    </source>
</evidence>
<dbReference type="Pfam" id="PF21305">
    <property type="entry name" value="type_II_gspD_N0"/>
    <property type="match status" value="1"/>
</dbReference>
<protein>
    <submittedName>
        <fullName evidence="15">Type II secretion system protein GspD</fullName>
    </submittedName>
</protein>
<dbReference type="Pfam" id="PF03958">
    <property type="entry name" value="Secretin_N"/>
    <property type="match status" value="2"/>
</dbReference>
<dbReference type="InterPro" id="IPR001775">
    <property type="entry name" value="GspD/PilQ"/>
</dbReference>
<feature type="region of interest" description="Disordered" evidence="11">
    <location>
        <begin position="696"/>
        <end position="730"/>
    </location>
</feature>
<feature type="compositionally biased region" description="Polar residues" evidence="11">
    <location>
        <begin position="357"/>
        <end position="370"/>
    </location>
</feature>
<dbReference type="InterPro" id="IPR004846">
    <property type="entry name" value="T2SS/T3SS_dom"/>
</dbReference>